<protein>
    <submittedName>
        <fullName evidence="1">Uncharacterized protein</fullName>
    </submittedName>
</protein>
<dbReference type="EMBL" id="NQIK02000001">
    <property type="protein sequence ID" value="KAF7577053.1"/>
    <property type="molecule type" value="Genomic_DNA"/>
</dbReference>
<organism evidence="1 2">
    <name type="scientific">Pyrenophora tritici-repentis</name>
    <dbReference type="NCBI Taxonomy" id="45151"/>
    <lineage>
        <taxon>Eukaryota</taxon>
        <taxon>Fungi</taxon>
        <taxon>Dikarya</taxon>
        <taxon>Ascomycota</taxon>
        <taxon>Pezizomycotina</taxon>
        <taxon>Dothideomycetes</taxon>
        <taxon>Pleosporomycetidae</taxon>
        <taxon>Pleosporales</taxon>
        <taxon>Pleosporineae</taxon>
        <taxon>Pleosporaceae</taxon>
        <taxon>Pyrenophora</taxon>
    </lineage>
</organism>
<evidence type="ECO:0000313" key="1">
    <source>
        <dbReference type="EMBL" id="KAF7577053.1"/>
    </source>
</evidence>
<dbReference type="GeneID" id="90954026"/>
<dbReference type="AlphaFoldDB" id="A0A5M9LNN9"/>
<sequence>MADLWGKSKTVLTLLILTTKSCFATDFENPLIACFMAQSTVQFATPTLPVSNGGIHNAAT</sequence>
<accession>A0A5M9LNN9</accession>
<gene>
    <name evidence="1" type="ORF">PtrM4_012930</name>
</gene>
<reference evidence="1 2" key="1">
    <citation type="journal article" date="2018" name="BMC Genomics">
        <title>Comparative genomics of the wheat fungal pathogen Pyrenophora tritici-repentis reveals chromosomal variations and genome plasticity.</title>
        <authorList>
            <person name="Moolhuijzen P."/>
            <person name="See P.T."/>
            <person name="Hane J.K."/>
            <person name="Shi G."/>
            <person name="Liu Z."/>
            <person name="Oliver R.P."/>
            <person name="Moffat C.S."/>
        </authorList>
    </citation>
    <scope>NUCLEOTIDE SEQUENCE [LARGE SCALE GENOMIC DNA]</scope>
    <source>
        <strain evidence="1">M4</strain>
    </source>
</reference>
<dbReference type="KEGG" id="ptrr:90954026"/>
<proteinExistence type="predicted"/>
<dbReference type="RefSeq" id="XP_065965281.1">
    <property type="nucleotide sequence ID" value="XM_066103079.1"/>
</dbReference>
<evidence type="ECO:0000313" key="2">
    <source>
        <dbReference type="Proteomes" id="UP000245464"/>
    </source>
</evidence>
<name>A0A5M9LNN9_9PLEO</name>
<dbReference type="Proteomes" id="UP000245464">
    <property type="component" value="Chromosome 1"/>
</dbReference>
<comment type="caution">
    <text evidence="1">The sequence shown here is derived from an EMBL/GenBank/DDBJ whole genome shotgun (WGS) entry which is preliminary data.</text>
</comment>